<proteinExistence type="predicted"/>
<dbReference type="AlphaFoldDB" id="A0A699J355"/>
<dbReference type="Pfam" id="PF13966">
    <property type="entry name" value="zf-RVT"/>
    <property type="match status" value="1"/>
</dbReference>
<dbReference type="InterPro" id="IPR026960">
    <property type="entry name" value="RVT-Znf"/>
</dbReference>
<evidence type="ECO:0000259" key="1">
    <source>
        <dbReference type="Pfam" id="PF13966"/>
    </source>
</evidence>
<gene>
    <name evidence="2" type="ORF">Tci_579140</name>
</gene>
<accession>A0A699J355</accession>
<dbReference type="EMBL" id="BKCJ010364535">
    <property type="protein sequence ID" value="GFA07168.1"/>
    <property type="molecule type" value="Genomic_DNA"/>
</dbReference>
<reference evidence="2" key="1">
    <citation type="journal article" date="2019" name="Sci. Rep.">
        <title>Draft genome of Tanacetum cinerariifolium, the natural source of mosquito coil.</title>
        <authorList>
            <person name="Yamashiro T."/>
            <person name="Shiraishi A."/>
            <person name="Satake H."/>
            <person name="Nakayama K."/>
        </authorList>
    </citation>
    <scope>NUCLEOTIDE SEQUENCE</scope>
</reference>
<sequence length="202" mass="23161">MPSWKWNIYLFLERSLACDRYNAGSWNWQWIRPVACGRTESMLQSLQLVLADVTLSSSPDLGKWHIGYDGSFTVASTHTHVDNLILPSLASSKTWTTCLPRKVNIFLGRFDLDRLPQCLNLSKHGMEIDSILCSICNKNVESVEHIFFSCEVASQIWHMVRIWCNITYLAMPSYTDWRSCVENVSGSSVKKKRLFVIIASMF</sequence>
<comment type="caution">
    <text evidence="2">The sequence shown here is derived from an EMBL/GenBank/DDBJ whole genome shotgun (WGS) entry which is preliminary data.</text>
</comment>
<evidence type="ECO:0000313" key="2">
    <source>
        <dbReference type="EMBL" id="GFA07168.1"/>
    </source>
</evidence>
<organism evidence="2">
    <name type="scientific">Tanacetum cinerariifolium</name>
    <name type="common">Dalmatian daisy</name>
    <name type="synonym">Chrysanthemum cinerariifolium</name>
    <dbReference type="NCBI Taxonomy" id="118510"/>
    <lineage>
        <taxon>Eukaryota</taxon>
        <taxon>Viridiplantae</taxon>
        <taxon>Streptophyta</taxon>
        <taxon>Embryophyta</taxon>
        <taxon>Tracheophyta</taxon>
        <taxon>Spermatophyta</taxon>
        <taxon>Magnoliopsida</taxon>
        <taxon>eudicotyledons</taxon>
        <taxon>Gunneridae</taxon>
        <taxon>Pentapetalae</taxon>
        <taxon>asterids</taxon>
        <taxon>campanulids</taxon>
        <taxon>Asterales</taxon>
        <taxon>Asteraceae</taxon>
        <taxon>Asteroideae</taxon>
        <taxon>Anthemideae</taxon>
        <taxon>Anthemidinae</taxon>
        <taxon>Tanacetum</taxon>
    </lineage>
</organism>
<protein>
    <recommendedName>
        <fullName evidence="1">Reverse transcriptase zinc-binding domain-containing protein</fullName>
    </recommendedName>
</protein>
<name>A0A699J355_TANCI</name>
<feature type="domain" description="Reverse transcriptase zinc-binding" evidence="1">
    <location>
        <begin position="73"/>
        <end position="157"/>
    </location>
</feature>